<evidence type="ECO:0000256" key="1">
    <source>
        <dbReference type="SAM" id="MobiDB-lite"/>
    </source>
</evidence>
<organism evidence="2 3">
    <name type="scientific">Polarella glacialis</name>
    <name type="common">Dinoflagellate</name>
    <dbReference type="NCBI Taxonomy" id="89957"/>
    <lineage>
        <taxon>Eukaryota</taxon>
        <taxon>Sar</taxon>
        <taxon>Alveolata</taxon>
        <taxon>Dinophyceae</taxon>
        <taxon>Suessiales</taxon>
        <taxon>Suessiaceae</taxon>
        <taxon>Polarella</taxon>
    </lineage>
</organism>
<dbReference type="EMBL" id="CAJNNW010037511">
    <property type="protein sequence ID" value="CAE8742523.1"/>
    <property type="molecule type" value="Genomic_DNA"/>
</dbReference>
<feature type="compositionally biased region" description="Acidic residues" evidence="1">
    <location>
        <begin position="271"/>
        <end position="280"/>
    </location>
</feature>
<feature type="region of interest" description="Disordered" evidence="1">
    <location>
        <begin position="269"/>
        <end position="292"/>
    </location>
</feature>
<dbReference type="Proteomes" id="UP000626109">
    <property type="component" value="Unassembled WGS sequence"/>
</dbReference>
<accession>A0A813M724</accession>
<sequence>MNSAFLQACLAQHNDILRAGSMRVNDKLIEWTPTSMACKEDSLMSLFEKLENSGEVPKAWSNQLDELLYCIMKSLSFQFALMDVLQALKDAFKLPALPNIPSDGLQYAVRLSTAGCDAQVLWTKKASIFLCDPELGKKFYGDIGSVCTDFQFPAAPGAVQRYKVEMRVPKWCLGPFELKFRQRLTLLTEMPLMPAITGGAASSSGARCPNGCGRVTASGRGVCCRTCQLSNGSRHGPVCEQRTSGVIPERGLPTKFVEVSVPSAFAIVSEDSPEEDEEELLPVRLQGSLDLE</sequence>
<evidence type="ECO:0000313" key="3">
    <source>
        <dbReference type="Proteomes" id="UP000626109"/>
    </source>
</evidence>
<protein>
    <submittedName>
        <fullName evidence="2">Uncharacterized protein</fullName>
    </submittedName>
</protein>
<gene>
    <name evidence="2" type="ORF">PGLA2088_LOCUS51008</name>
</gene>
<evidence type="ECO:0000313" key="2">
    <source>
        <dbReference type="EMBL" id="CAE8742523.1"/>
    </source>
</evidence>
<comment type="caution">
    <text evidence="2">The sequence shown here is derived from an EMBL/GenBank/DDBJ whole genome shotgun (WGS) entry which is preliminary data.</text>
</comment>
<proteinExistence type="predicted"/>
<reference evidence="2" key="1">
    <citation type="submission" date="2021-02" db="EMBL/GenBank/DDBJ databases">
        <authorList>
            <person name="Dougan E. K."/>
            <person name="Rhodes N."/>
            <person name="Thang M."/>
            <person name="Chan C."/>
        </authorList>
    </citation>
    <scope>NUCLEOTIDE SEQUENCE</scope>
</reference>
<dbReference type="AlphaFoldDB" id="A0A813M724"/>
<name>A0A813M724_POLGL</name>